<dbReference type="EMBL" id="JACAZI010000019">
    <property type="protein sequence ID" value="KAF7340238.1"/>
    <property type="molecule type" value="Genomic_DNA"/>
</dbReference>
<evidence type="ECO:0000256" key="1">
    <source>
        <dbReference type="ARBA" id="ARBA00022741"/>
    </source>
</evidence>
<accession>A0A8H6XFK1</accession>
<evidence type="ECO:0000256" key="6">
    <source>
        <dbReference type="SAM" id="MobiDB-lite"/>
    </source>
</evidence>
<evidence type="ECO:0000256" key="2">
    <source>
        <dbReference type="ARBA" id="ARBA00022801"/>
    </source>
</evidence>
<feature type="domain" description="C3H1-type" evidence="7">
    <location>
        <begin position="1455"/>
        <end position="1479"/>
    </location>
</feature>
<evidence type="ECO:0000313" key="9">
    <source>
        <dbReference type="Proteomes" id="UP000620124"/>
    </source>
</evidence>
<dbReference type="InterPro" id="IPR014016">
    <property type="entry name" value="UvrD-like_ATP-bd"/>
</dbReference>
<feature type="region of interest" description="Disordered" evidence="6">
    <location>
        <begin position="227"/>
        <end position="252"/>
    </location>
</feature>
<dbReference type="Pfam" id="PF13361">
    <property type="entry name" value="UvrD_C"/>
    <property type="match status" value="1"/>
</dbReference>
<dbReference type="PANTHER" id="PTHR21529">
    <property type="entry name" value="MAMMARY TURMOR VIRUS RECEPTOR HOMOLOG 1, 2 MTVR1, 2"/>
    <property type="match status" value="1"/>
</dbReference>
<dbReference type="Pfam" id="PF00580">
    <property type="entry name" value="UvrD-helicase"/>
    <property type="match status" value="1"/>
</dbReference>
<dbReference type="GO" id="GO:0005524">
    <property type="term" value="F:ATP binding"/>
    <property type="evidence" value="ECO:0007669"/>
    <property type="project" value="UniProtKB-KW"/>
</dbReference>
<keyword evidence="5" id="KW-0863">Zinc-finger</keyword>
<dbReference type="OrthoDB" id="3156807at2759"/>
<protein>
    <submittedName>
        <fullName evidence="8">UvrD-like helicase ATP-binding domain-containing protein</fullName>
    </submittedName>
</protein>
<keyword evidence="2" id="KW-0378">Hydrolase</keyword>
<gene>
    <name evidence="8" type="ORF">MVEN_01942500</name>
</gene>
<keyword evidence="5" id="KW-0862">Zinc</keyword>
<dbReference type="InterPro" id="IPR027417">
    <property type="entry name" value="P-loop_NTPase"/>
</dbReference>
<dbReference type="InterPro" id="IPR011990">
    <property type="entry name" value="TPR-like_helical_dom_sf"/>
</dbReference>
<evidence type="ECO:0000256" key="4">
    <source>
        <dbReference type="ARBA" id="ARBA00022840"/>
    </source>
</evidence>
<evidence type="ECO:0000259" key="7">
    <source>
        <dbReference type="PROSITE" id="PS50103"/>
    </source>
</evidence>
<evidence type="ECO:0000256" key="5">
    <source>
        <dbReference type="PROSITE-ProRule" id="PRU00723"/>
    </source>
</evidence>
<evidence type="ECO:0000313" key="8">
    <source>
        <dbReference type="EMBL" id="KAF7340238.1"/>
    </source>
</evidence>
<dbReference type="Gene3D" id="3.40.50.300">
    <property type="entry name" value="P-loop containing nucleotide triphosphate hydrolases"/>
    <property type="match status" value="2"/>
</dbReference>
<dbReference type="GO" id="GO:0016787">
    <property type="term" value="F:hydrolase activity"/>
    <property type="evidence" value="ECO:0007669"/>
    <property type="project" value="UniProtKB-KW"/>
</dbReference>
<keyword evidence="9" id="KW-1185">Reference proteome</keyword>
<dbReference type="GO" id="GO:0004386">
    <property type="term" value="F:helicase activity"/>
    <property type="evidence" value="ECO:0007669"/>
    <property type="project" value="UniProtKB-KW"/>
</dbReference>
<proteinExistence type="predicted"/>
<dbReference type="PANTHER" id="PTHR21529:SF4">
    <property type="entry name" value="TPR AND ANKYRIN REPEAT-CONTAINING PROTEIN 1"/>
    <property type="match status" value="1"/>
</dbReference>
<feature type="region of interest" description="Disordered" evidence="6">
    <location>
        <begin position="2089"/>
        <end position="2110"/>
    </location>
</feature>
<keyword evidence="4 8" id="KW-0067">ATP-binding</keyword>
<dbReference type="SUPFAM" id="SSF52540">
    <property type="entry name" value="P-loop containing nucleoside triphosphate hydrolases"/>
    <property type="match status" value="1"/>
</dbReference>
<comment type="caution">
    <text evidence="8">The sequence shown here is derived from an EMBL/GenBank/DDBJ whole genome shotgun (WGS) entry which is preliminary data.</text>
</comment>
<dbReference type="InterPro" id="IPR014017">
    <property type="entry name" value="DNA_helicase_UvrD-like_C"/>
</dbReference>
<dbReference type="Gene3D" id="1.25.40.10">
    <property type="entry name" value="Tetratricopeptide repeat domain"/>
    <property type="match status" value="1"/>
</dbReference>
<keyword evidence="3 8" id="KW-0347">Helicase</keyword>
<dbReference type="Proteomes" id="UP000620124">
    <property type="component" value="Unassembled WGS sequence"/>
</dbReference>
<feature type="region of interest" description="Disordered" evidence="6">
    <location>
        <begin position="1897"/>
        <end position="1916"/>
    </location>
</feature>
<sequence length="2110" mass="238127">MVPPRKPSYRSDLFDASALTSIDAVENAVNEFSAIVNESNLERVLDGVIVNEPPTVVRLVLSSLSEDLVMSCFPTTAEGFGASLAWKILSHLSVLFLFAQSVPALHEKHHDLVKEAPKVLTTLTSKQFVGGSELDLATDIKKGKTTSQKRAKIARRIAAQTKNAVDSTPFEHLNIPIPETPDEVDKCVQIVLATQRSILEAYLESLRLPAVAASLKAAFLSAETTHLEFEEPSDPEAEAGRAYQPNDSREVSYSTLPSINSTLYRRRATGFGDWEVNITPRAERDLREYNRRDRKIFSVIVKKMRELSNGDFSPDNYKQINGGNVEVPIYEANLTEELRLVYQIDCAVIYDKKIEQQTLKIFGIYRDAQLTRGTFWNSMSRELGKKGQEYKDRCAQRQRAIGTEGHILAPATFPTHEAQFSTGTVPDLPSDDAEQIQSLLLKTVHFSQELLDNILADRDVAFVLQISPSELEIIEHPHSCYVLGRSGTGKSTTILYKMLMVEASSELSPPTERKIRQLFVSQSPILAEKVGEHFAKLLGGYRPIAVSENVKAGRKADRLLVADEENDWRSDLPKRYSDLEDSDFPLFLSFNQLCSMIEHDMLASDVIPTRKSTLTYDKFRREYWTHFPQPMRQGFEPSMVFSEFMGVIMGSEETLTGKLRYLDRNTYLNLGQRRQATFADQRERIYDLFEKYLNEKRHQGDTDAADRIGLILFSIFFQNHGVPGRKIDYLYVDETQDNLLIDTLLLRILCHNPNGLFWAGDTAQTISVGSSFRFNELKAFLFRIEGQRQKKHPEFSFRPAVPPREFQLTVNYRSHTGIVNCARSIIEVITRLWPDAIDVLSAERGTVDGLRPIFFTNWESESGQSKQFLFGDQPSGGPVELGAQQCILVRNNAAKKKLKELVGEIGLIMTLYESKGLEFNDVLLYNFFEDSGVTESQWRVVLNVIDNGPPAPSLDNMRHASVCSELKFLYVAITRARNNIWIADCSTKGEPMRTLWTSKDQVQNCVLGTDTPRFAISSTLEEWREQGRKLFDNKKFSQARLCYTRADMPHEAAVAQAYHLRDEASEMSRNSRREIVARKAALSGAAAAFMDCAKNDRGDAARAYFRTAGECFESAEDLVQAIAAYSSARHFGKVAELYRRLGKFDDAVATVQTYRQHIDPDIIEKVIGVARFFYFNKGQMGKASQLFVKPEEALAYLEERGMHDERATMLEALAKLSDAPERLSAAAEIHLQEGRRSKAIALFLQVRNTDRASDCVLQELWERFSFGVLPDTQNPAVSCILDLAAQIDFSLVSQRKCDEMSMFRAIANEDRPQLQVLGNSFLRNNNQPAALLCLDHYFADPPKIQTLPIEAVAQNLQVFLSYAKLLHHVAFNVDPCSSSAVRTLFGYTKEGESTFSIPRGTFIHLALPNPSSESSSHLTGSELRTVFQRSLRDRVVEKIRKENDMCGKTRAFGGLCLTFALFEGHCNRGDNCRQEHILSSAFDSRQYNLRVRIHLQQILIYQGLDNIDTDERRFWLSRLYDVLNPPSHQFGSVASLDVALIPEAQSGLQIVKEWIRDCVYALEFVPEFQFLTRLVQLAQLGFQFDGRHAMSYLSRGPFMMDPRKPLMYRRPPEGRYVVSEFVSALEDQHDWCLSAGVIFLRHVIMSRLNIQVGVLCDVAEHLCTALVVADRQRFGSIHGITLPKSWIVKRSFAGGLGVARDTNGVWLFARALAELLEPMYSGIGAGYLLFESKTIAHQAIGYMIRETFLARISKCLCLLAYNFRSDSLREFVWQSITSLRSRDPNRRFTALCSRYVNARSWPGIVAAVRASAGGSTHDEMVQILHFSRLPPIAVDGVRQIVYGEIGDIPRLLGAPQWIASAGSASFLPTADTVPMPTPEPTAAVDNEDADADEHLEDENAPIEMPSISEPEPRSEKELHSAATIYKLISHAHRRGEQRKKGMSKSTLASGLLEFFAECRGQSLTMDQSHRLYRVCFLGPLPHLLLCLDIVHTRAQKEKQIIIKELPTAQHEALENLEKNLTDVQRTLKQVIEIQKALNPTSEIHTRRNLSELKNWAEQGVMLLKALPFRTPPGVSEHLDIAYKGMLQPRKAVTRPTEPRPKLNTDEEDMY</sequence>
<dbReference type="SUPFAM" id="SSF48452">
    <property type="entry name" value="TPR-like"/>
    <property type="match status" value="1"/>
</dbReference>
<dbReference type="InterPro" id="IPR000571">
    <property type="entry name" value="Znf_CCCH"/>
</dbReference>
<reference evidence="8" key="1">
    <citation type="submission" date="2020-05" db="EMBL/GenBank/DDBJ databases">
        <title>Mycena genomes resolve the evolution of fungal bioluminescence.</title>
        <authorList>
            <person name="Tsai I.J."/>
        </authorList>
    </citation>
    <scope>NUCLEOTIDE SEQUENCE</scope>
    <source>
        <strain evidence="8">CCC161011</strain>
    </source>
</reference>
<name>A0A8H6XFK1_9AGAR</name>
<keyword evidence="1" id="KW-0547">Nucleotide-binding</keyword>
<evidence type="ECO:0000256" key="3">
    <source>
        <dbReference type="ARBA" id="ARBA00022806"/>
    </source>
</evidence>
<feature type="zinc finger region" description="C3H1-type" evidence="5">
    <location>
        <begin position="1455"/>
        <end position="1479"/>
    </location>
</feature>
<dbReference type="PROSITE" id="PS50103">
    <property type="entry name" value="ZF_C3H1"/>
    <property type="match status" value="1"/>
</dbReference>
<keyword evidence="5" id="KW-0479">Metal-binding</keyword>
<dbReference type="GO" id="GO:0008270">
    <property type="term" value="F:zinc ion binding"/>
    <property type="evidence" value="ECO:0007669"/>
    <property type="project" value="UniProtKB-KW"/>
</dbReference>
<dbReference type="InterPro" id="IPR039904">
    <property type="entry name" value="TRANK1"/>
</dbReference>
<organism evidence="8 9">
    <name type="scientific">Mycena venus</name>
    <dbReference type="NCBI Taxonomy" id="2733690"/>
    <lineage>
        <taxon>Eukaryota</taxon>
        <taxon>Fungi</taxon>
        <taxon>Dikarya</taxon>
        <taxon>Basidiomycota</taxon>
        <taxon>Agaricomycotina</taxon>
        <taxon>Agaricomycetes</taxon>
        <taxon>Agaricomycetidae</taxon>
        <taxon>Agaricales</taxon>
        <taxon>Marasmiineae</taxon>
        <taxon>Mycenaceae</taxon>
        <taxon>Mycena</taxon>
    </lineage>
</organism>